<dbReference type="Proteomes" id="UP001055580">
    <property type="component" value="Chromosome"/>
</dbReference>
<dbReference type="RefSeq" id="WP_250752106.1">
    <property type="nucleotide sequence ID" value="NZ_CP098401.1"/>
</dbReference>
<sequence>MRQRWQAAIALELDRLSAEFAALGGRLADDAAVLERHPVALQDFDRWTQQAEELARLLRTEVLEDALIQCGNRAMAARIAGNLEDTPGASLDITADEIAHTIAGTRRAARGGIAGAK</sequence>
<evidence type="ECO:0000313" key="1">
    <source>
        <dbReference type="EMBL" id="URW75663.1"/>
    </source>
</evidence>
<gene>
    <name evidence="1" type="ORF">M9980_00020</name>
</gene>
<protein>
    <submittedName>
        <fullName evidence="1">Uncharacterized protein</fullName>
    </submittedName>
</protein>
<reference evidence="1" key="1">
    <citation type="submission" date="2022-05" db="EMBL/GenBank/DDBJ databases">
        <title>Sphingomonas sp. strain RMG20 Genome sequencing and assembly.</title>
        <authorList>
            <person name="Kim I."/>
        </authorList>
    </citation>
    <scope>NUCLEOTIDE SEQUENCE</scope>
    <source>
        <strain evidence="1">RMG20</strain>
    </source>
</reference>
<proteinExistence type="predicted"/>
<name>A0ABY4TTK8_9SPHN</name>
<keyword evidence="2" id="KW-1185">Reference proteome</keyword>
<organism evidence="1 2">
    <name type="scientific">Sphingomonas donggukensis</name>
    <dbReference type="NCBI Taxonomy" id="2949093"/>
    <lineage>
        <taxon>Bacteria</taxon>
        <taxon>Pseudomonadati</taxon>
        <taxon>Pseudomonadota</taxon>
        <taxon>Alphaproteobacteria</taxon>
        <taxon>Sphingomonadales</taxon>
        <taxon>Sphingomonadaceae</taxon>
        <taxon>Sphingomonas</taxon>
    </lineage>
</organism>
<dbReference type="EMBL" id="CP098401">
    <property type="protein sequence ID" value="URW75663.1"/>
    <property type="molecule type" value="Genomic_DNA"/>
</dbReference>
<evidence type="ECO:0000313" key="2">
    <source>
        <dbReference type="Proteomes" id="UP001055580"/>
    </source>
</evidence>
<accession>A0ABY4TTK8</accession>